<sequence length="406" mass="45716">MPLSDASIRQAKSSEKVVRLYDSGGLYLEVTPSGSKLWRWKFRIAGKERRLALGTYPATGLKEARQRRDQAKGQLEAGTDPSAAKRADKLCSQDQAANSFEKVAIEWLHVKKHEWTEKQFTKEQGRLKKYAFPYLGNRPIAEIGVADVRVVIERPARAGFLEQAHRLRFQLSRIFKFAIATERAERDPASDLSAALPSRRKQRHPTIIEPDMIALLLRAIDSYEGSLAVAAALKLAPMWFCRPGEIRMAEWSQIELEGDQPRYTVPPMNRKLRKAAKEAKETPPHVIPLSSQAVDILRELKTFTGRGSFVFPSGREPSRNMSDGAINAALARLGYKGLIVGHGFRHMASTLLREQGWSREAVEAQLSHEIGGTEGVYNLAKFLPERTRMMQAWADYLDQLKKTPTV</sequence>
<dbReference type="InterPro" id="IPR011010">
    <property type="entry name" value="DNA_brk_join_enz"/>
</dbReference>
<keyword evidence="4" id="KW-0233">DNA recombination</keyword>
<dbReference type="Pfam" id="PF22022">
    <property type="entry name" value="Phage_int_M"/>
    <property type="match status" value="1"/>
</dbReference>
<evidence type="ECO:0000256" key="5">
    <source>
        <dbReference type="SAM" id="MobiDB-lite"/>
    </source>
</evidence>
<keyword evidence="8" id="KW-1185">Reference proteome</keyword>
<evidence type="ECO:0000256" key="4">
    <source>
        <dbReference type="ARBA" id="ARBA00023172"/>
    </source>
</evidence>
<dbReference type="Proteomes" id="UP001356170">
    <property type="component" value="Unassembled WGS sequence"/>
</dbReference>
<dbReference type="SUPFAM" id="SSF56349">
    <property type="entry name" value="DNA breaking-rejoining enzymes"/>
    <property type="match status" value="1"/>
</dbReference>
<dbReference type="Pfam" id="PF00589">
    <property type="entry name" value="Phage_integrase"/>
    <property type="match status" value="1"/>
</dbReference>
<evidence type="ECO:0000313" key="7">
    <source>
        <dbReference type="EMBL" id="MEF2155026.1"/>
    </source>
</evidence>
<feature type="domain" description="Tyr recombinase" evidence="6">
    <location>
        <begin position="203"/>
        <end position="395"/>
    </location>
</feature>
<evidence type="ECO:0000259" key="6">
    <source>
        <dbReference type="PROSITE" id="PS51898"/>
    </source>
</evidence>
<evidence type="ECO:0000256" key="1">
    <source>
        <dbReference type="ARBA" id="ARBA00008857"/>
    </source>
</evidence>
<name>A0ABU7UWX0_9GAMM</name>
<dbReference type="EMBL" id="JAZHBO010000001">
    <property type="protein sequence ID" value="MEF2155026.1"/>
    <property type="molecule type" value="Genomic_DNA"/>
</dbReference>
<organism evidence="7 8">
    <name type="scientific">Aquilutibacter rugosus</name>
    <dbReference type="NCBI Taxonomy" id="3115820"/>
    <lineage>
        <taxon>Bacteria</taxon>
        <taxon>Pseudomonadati</taxon>
        <taxon>Pseudomonadota</taxon>
        <taxon>Gammaproteobacteria</taxon>
        <taxon>Lysobacterales</taxon>
        <taxon>Lysobacteraceae</taxon>
        <taxon>Aquilutibacter</taxon>
    </lineage>
</organism>
<protein>
    <submittedName>
        <fullName evidence="7">Integrase arm-type DNA-binding domain-containing protein</fullName>
    </submittedName>
</protein>
<evidence type="ECO:0000313" key="8">
    <source>
        <dbReference type="Proteomes" id="UP001356170"/>
    </source>
</evidence>
<dbReference type="Gene3D" id="3.30.160.390">
    <property type="entry name" value="Integrase, DNA-binding domain"/>
    <property type="match status" value="1"/>
</dbReference>
<dbReference type="InterPro" id="IPR053876">
    <property type="entry name" value="Phage_int_M"/>
</dbReference>
<keyword evidence="2" id="KW-0229">DNA integration</keyword>
<dbReference type="CDD" id="cd00801">
    <property type="entry name" value="INT_P4_C"/>
    <property type="match status" value="1"/>
</dbReference>
<dbReference type="InterPro" id="IPR013762">
    <property type="entry name" value="Integrase-like_cat_sf"/>
</dbReference>
<proteinExistence type="inferred from homology"/>
<dbReference type="Gene3D" id="1.10.443.10">
    <property type="entry name" value="Intergrase catalytic core"/>
    <property type="match status" value="1"/>
</dbReference>
<reference evidence="7 8" key="1">
    <citation type="submission" date="2024-01" db="EMBL/GenBank/DDBJ databases">
        <title>Novel species of the genus Luteimonas isolated from rivers.</title>
        <authorList>
            <person name="Lu H."/>
        </authorList>
    </citation>
    <scope>NUCLEOTIDE SEQUENCE [LARGE SCALE GENOMIC DNA]</scope>
    <source>
        <strain evidence="7 8">FXH3W</strain>
    </source>
</reference>
<feature type="compositionally biased region" description="Basic and acidic residues" evidence="5">
    <location>
        <begin position="62"/>
        <end position="71"/>
    </location>
</feature>
<feature type="region of interest" description="Disordered" evidence="5">
    <location>
        <begin position="62"/>
        <end position="84"/>
    </location>
</feature>
<evidence type="ECO:0000256" key="3">
    <source>
        <dbReference type="ARBA" id="ARBA00023125"/>
    </source>
</evidence>
<dbReference type="InterPro" id="IPR010998">
    <property type="entry name" value="Integrase_recombinase_N"/>
</dbReference>
<dbReference type="PANTHER" id="PTHR30629">
    <property type="entry name" value="PROPHAGE INTEGRASE"/>
    <property type="match status" value="1"/>
</dbReference>
<dbReference type="RefSeq" id="WP_331703169.1">
    <property type="nucleotide sequence ID" value="NZ_JAZHBO010000001.1"/>
</dbReference>
<evidence type="ECO:0000256" key="2">
    <source>
        <dbReference type="ARBA" id="ARBA00022908"/>
    </source>
</evidence>
<gene>
    <name evidence="7" type="ORF">V3390_02065</name>
</gene>
<keyword evidence="3 7" id="KW-0238">DNA-binding</keyword>
<comment type="caution">
    <text evidence="7">The sequence shown here is derived from an EMBL/GenBank/DDBJ whole genome shotgun (WGS) entry which is preliminary data.</text>
</comment>
<dbReference type="InterPro" id="IPR002104">
    <property type="entry name" value="Integrase_catalytic"/>
</dbReference>
<accession>A0ABU7UWX0</accession>
<dbReference type="InterPro" id="IPR025166">
    <property type="entry name" value="Integrase_DNA_bind_dom"/>
</dbReference>
<dbReference type="InterPro" id="IPR038488">
    <property type="entry name" value="Integrase_DNA-bd_sf"/>
</dbReference>
<dbReference type="Pfam" id="PF13356">
    <property type="entry name" value="Arm-DNA-bind_3"/>
    <property type="match status" value="1"/>
</dbReference>
<dbReference type="Gene3D" id="1.10.150.130">
    <property type="match status" value="1"/>
</dbReference>
<dbReference type="PANTHER" id="PTHR30629:SF2">
    <property type="entry name" value="PROPHAGE INTEGRASE INTS-RELATED"/>
    <property type="match status" value="1"/>
</dbReference>
<dbReference type="PROSITE" id="PS51898">
    <property type="entry name" value="TYR_RECOMBINASE"/>
    <property type="match status" value="1"/>
</dbReference>
<comment type="similarity">
    <text evidence="1">Belongs to the 'phage' integrase family.</text>
</comment>
<dbReference type="InterPro" id="IPR050808">
    <property type="entry name" value="Phage_Integrase"/>
</dbReference>
<dbReference type="GO" id="GO:0003677">
    <property type="term" value="F:DNA binding"/>
    <property type="evidence" value="ECO:0007669"/>
    <property type="project" value="UniProtKB-KW"/>
</dbReference>